<protein>
    <recommendedName>
        <fullName evidence="2">50S ribosomal subunit assembly factor BipA</fullName>
    </recommendedName>
</protein>
<dbReference type="CDD" id="cd03691">
    <property type="entry name" value="BipA_TypA_II"/>
    <property type="match status" value="1"/>
</dbReference>
<dbReference type="InterPro" id="IPR047041">
    <property type="entry name" value="BipA_GTP-bd_dom"/>
</dbReference>
<dbReference type="Gene3D" id="3.30.70.870">
    <property type="entry name" value="Elongation Factor G (Translational Gtpase), domain 3"/>
    <property type="match status" value="1"/>
</dbReference>
<dbReference type="Pfam" id="PF00009">
    <property type="entry name" value="GTP_EFTU"/>
    <property type="match status" value="1"/>
</dbReference>
<dbReference type="AlphaFoldDB" id="A0A1G1XBX2"/>
<dbReference type="CDD" id="cd03710">
    <property type="entry name" value="BipA_TypA_C"/>
    <property type="match status" value="1"/>
</dbReference>
<keyword evidence="1" id="KW-0342">GTP-binding</keyword>
<dbReference type="PROSITE" id="PS51722">
    <property type="entry name" value="G_TR_2"/>
    <property type="match status" value="1"/>
</dbReference>
<dbReference type="InterPro" id="IPR047042">
    <property type="entry name" value="BipA_II"/>
</dbReference>
<dbReference type="InterPro" id="IPR005225">
    <property type="entry name" value="Small_GTP-bd"/>
</dbReference>
<dbReference type="InterPro" id="IPR027417">
    <property type="entry name" value="P-loop_NTPase"/>
</dbReference>
<dbReference type="FunFam" id="2.40.50.250:FF:000001">
    <property type="entry name" value="GTP-binding protein TypA"/>
    <property type="match status" value="1"/>
</dbReference>
<dbReference type="InterPro" id="IPR048876">
    <property type="entry name" value="BipA_C"/>
</dbReference>
<dbReference type="InterPro" id="IPR000795">
    <property type="entry name" value="T_Tr_GTP-bd_dom"/>
</dbReference>
<dbReference type="EMBL" id="MHHS01000010">
    <property type="protein sequence ID" value="OGY37336.1"/>
    <property type="molecule type" value="Genomic_DNA"/>
</dbReference>
<dbReference type="SUPFAM" id="SSF52540">
    <property type="entry name" value="P-loop containing nucleoside triphosphate hydrolases"/>
    <property type="match status" value="1"/>
</dbReference>
<dbReference type="InterPro" id="IPR000640">
    <property type="entry name" value="EFG_V-like"/>
</dbReference>
<dbReference type="GO" id="GO:0005829">
    <property type="term" value="C:cytosol"/>
    <property type="evidence" value="ECO:0007669"/>
    <property type="project" value="TreeGrafter"/>
</dbReference>
<dbReference type="PANTHER" id="PTHR42908:SF8">
    <property type="entry name" value="TR-TYPE G DOMAIN-CONTAINING PROTEIN"/>
    <property type="match status" value="1"/>
</dbReference>
<dbReference type="InterPro" id="IPR006298">
    <property type="entry name" value="BipA"/>
</dbReference>
<dbReference type="FunFam" id="3.30.70.240:FF:000002">
    <property type="entry name" value="GTP-binding protein TypA"/>
    <property type="match status" value="1"/>
</dbReference>
<keyword evidence="1" id="KW-0547">Nucleotide-binding</keyword>
<dbReference type="Gene3D" id="3.30.70.240">
    <property type="match status" value="1"/>
</dbReference>
<evidence type="ECO:0000259" key="3">
    <source>
        <dbReference type="PROSITE" id="PS51722"/>
    </source>
</evidence>
<dbReference type="PRINTS" id="PR00315">
    <property type="entry name" value="ELONGATNFCT"/>
</dbReference>
<dbReference type="GO" id="GO:0003924">
    <property type="term" value="F:GTPase activity"/>
    <property type="evidence" value="ECO:0007669"/>
    <property type="project" value="InterPro"/>
</dbReference>
<dbReference type="Proteomes" id="UP000177941">
    <property type="component" value="Unassembled WGS sequence"/>
</dbReference>
<dbReference type="CDD" id="cd01891">
    <property type="entry name" value="TypA_BipA"/>
    <property type="match status" value="1"/>
</dbReference>
<gene>
    <name evidence="4" type="ORF">A3E36_03430</name>
</gene>
<dbReference type="Gene3D" id="3.40.50.300">
    <property type="entry name" value="P-loop containing nucleotide triphosphate hydrolases"/>
    <property type="match status" value="1"/>
</dbReference>
<dbReference type="InterPro" id="IPR009000">
    <property type="entry name" value="Transl_B-barrel_sf"/>
</dbReference>
<comment type="caution">
    <text evidence="4">The sequence shown here is derived from an EMBL/GenBank/DDBJ whole genome shotgun (WGS) entry which is preliminary data.</text>
</comment>
<dbReference type="FunFam" id="3.40.50.300:FF:000055">
    <property type="entry name" value="GTP-binding protein TypA"/>
    <property type="match status" value="1"/>
</dbReference>
<dbReference type="GO" id="GO:1990904">
    <property type="term" value="C:ribonucleoprotein complex"/>
    <property type="evidence" value="ECO:0007669"/>
    <property type="project" value="TreeGrafter"/>
</dbReference>
<dbReference type="InterPro" id="IPR035647">
    <property type="entry name" value="EFG_III/V"/>
</dbReference>
<dbReference type="PROSITE" id="PS00301">
    <property type="entry name" value="G_TR_1"/>
    <property type="match status" value="1"/>
</dbReference>
<organism evidence="4 5">
    <name type="scientific">Candidatus Andersenbacteria bacterium RIFCSPHIGHO2_12_FULL_45_11b</name>
    <dbReference type="NCBI Taxonomy" id="1797282"/>
    <lineage>
        <taxon>Bacteria</taxon>
        <taxon>Candidatus Anderseniibacteriota</taxon>
    </lineage>
</organism>
<feature type="domain" description="Tr-type G" evidence="3">
    <location>
        <begin position="3"/>
        <end position="199"/>
    </location>
</feature>
<dbReference type="SUPFAM" id="SSF54980">
    <property type="entry name" value="EF-G C-terminal domain-like"/>
    <property type="match status" value="2"/>
</dbReference>
<dbReference type="InterPro" id="IPR035651">
    <property type="entry name" value="BipA_V"/>
</dbReference>
<evidence type="ECO:0000256" key="2">
    <source>
        <dbReference type="ARBA" id="ARBA00035722"/>
    </source>
</evidence>
<dbReference type="InterPro" id="IPR031157">
    <property type="entry name" value="G_TR_CS"/>
</dbReference>
<dbReference type="Pfam" id="PF00679">
    <property type="entry name" value="EFG_C"/>
    <property type="match status" value="1"/>
</dbReference>
<evidence type="ECO:0000313" key="4">
    <source>
        <dbReference type="EMBL" id="OGY37336.1"/>
    </source>
</evidence>
<dbReference type="NCBIfam" id="TIGR01394">
    <property type="entry name" value="TypA_BipA"/>
    <property type="match status" value="1"/>
</dbReference>
<dbReference type="SUPFAM" id="SSF50447">
    <property type="entry name" value="Translation proteins"/>
    <property type="match status" value="1"/>
</dbReference>
<accession>A0A1G1XBX2</accession>
<reference evidence="4 5" key="1">
    <citation type="journal article" date="2016" name="Nat. Commun.">
        <title>Thousands of microbial genomes shed light on interconnected biogeochemical processes in an aquifer system.</title>
        <authorList>
            <person name="Anantharaman K."/>
            <person name="Brown C.T."/>
            <person name="Hug L.A."/>
            <person name="Sharon I."/>
            <person name="Castelle C.J."/>
            <person name="Probst A.J."/>
            <person name="Thomas B.C."/>
            <person name="Singh A."/>
            <person name="Wilkins M.J."/>
            <person name="Karaoz U."/>
            <person name="Brodie E.L."/>
            <person name="Williams K.H."/>
            <person name="Hubbard S.S."/>
            <person name="Banfield J.F."/>
        </authorList>
    </citation>
    <scope>NUCLEOTIDE SEQUENCE [LARGE SCALE GENOMIC DNA]</scope>
</reference>
<dbReference type="InterPro" id="IPR042116">
    <property type="entry name" value="TypA/BipA_C"/>
</dbReference>
<dbReference type="Gene3D" id="2.40.50.250">
    <property type="entry name" value="bipa protein"/>
    <property type="match status" value="1"/>
</dbReference>
<dbReference type="GO" id="GO:0005525">
    <property type="term" value="F:GTP binding"/>
    <property type="evidence" value="ECO:0007669"/>
    <property type="project" value="UniProtKB-KW"/>
</dbReference>
<dbReference type="PANTHER" id="PTHR42908">
    <property type="entry name" value="TRANSLATION ELONGATION FACTOR-RELATED"/>
    <property type="match status" value="1"/>
</dbReference>
<dbReference type="Pfam" id="PF21018">
    <property type="entry name" value="BipA_C"/>
    <property type="match status" value="1"/>
</dbReference>
<dbReference type="NCBIfam" id="TIGR00231">
    <property type="entry name" value="small_GTP"/>
    <property type="match status" value="1"/>
</dbReference>
<sequence>MPLQIRNVAIIAHVDHGKTTLVDALLRQSEVFKAKEDTSNLIMDSNELERERGITIFSKNAAVQYKGYKINIIDTPGHADFGGEVERIMSMANGVLLLVDAKDGPMPQTKFVLKKALEAGHRVIVVINKIDVPEARVQWVLDQTFGLFIDLGATDEQADFPVLYASAINGKAGIEPDLSAMKDITPIFDAIIEHIPAPEVSDAPMQLLVVNVIYDTYKGQIIIGPLKSGSVKKLQKVMRITRDGEHVPAEVSTVMTFDGLGRVETDEVFAGDIVAVAGIEGVKIGETIADFEHPVALPVIHIDEPTVKMAFSVNTSPFAGQEGEFSTARHLKARLERETLSDVALRVEPASSAGESSQGLDGMFVVFGRGELHLSILIEKMLREGYEFQVGRPQVIFHEKDGKKEEPFEDVYFECPEVYAGTAIEKMGKRKGEMKDMRVESGVAHMHFLVSTRGLIGYRAEYLTDTRGEGIINAIFHGYMPYLGEIATSHHGSLIAHEDGVSTTYGLVGAQGRGKLFIGPQIKVYEGMIVGQHIRAEDLDVNICKEKQLTNMRSAGEGVSEAYHTPVSMSLEECVEYLGDDELLEVTPKNLRLRKMHLKKHLRKRGNKKS</sequence>
<name>A0A1G1XBX2_9BACT</name>
<proteinExistence type="predicted"/>
<evidence type="ECO:0000256" key="1">
    <source>
        <dbReference type="ARBA" id="ARBA00023134"/>
    </source>
</evidence>
<dbReference type="Gene3D" id="2.40.30.10">
    <property type="entry name" value="Translation factors"/>
    <property type="match status" value="1"/>
</dbReference>
<evidence type="ECO:0000313" key="5">
    <source>
        <dbReference type="Proteomes" id="UP000177941"/>
    </source>
</evidence>